<dbReference type="Proteomes" id="UP000634308">
    <property type="component" value="Unassembled WGS sequence"/>
</dbReference>
<evidence type="ECO:0000259" key="1">
    <source>
        <dbReference type="Pfam" id="PF00535"/>
    </source>
</evidence>
<dbReference type="Gene3D" id="3.90.550.10">
    <property type="entry name" value="Spore Coat Polysaccharide Biosynthesis Protein SpsA, Chain A"/>
    <property type="match status" value="1"/>
</dbReference>
<dbReference type="EMBL" id="BMQM01000012">
    <property type="protein sequence ID" value="GGR58533.1"/>
    <property type="molecule type" value="Genomic_DNA"/>
</dbReference>
<protein>
    <submittedName>
        <fullName evidence="2">Glycosyl transferase</fullName>
    </submittedName>
</protein>
<dbReference type="RefSeq" id="WP_189064873.1">
    <property type="nucleotide sequence ID" value="NZ_BMQM01000012.1"/>
</dbReference>
<dbReference type="Pfam" id="PF00535">
    <property type="entry name" value="Glycos_transf_2"/>
    <property type="match status" value="1"/>
</dbReference>
<keyword evidence="2" id="KW-0808">Transferase</keyword>
<dbReference type="InterPro" id="IPR029044">
    <property type="entry name" value="Nucleotide-diphossugar_trans"/>
</dbReference>
<proteinExistence type="predicted"/>
<evidence type="ECO:0000313" key="3">
    <source>
        <dbReference type="Proteomes" id="UP000634308"/>
    </source>
</evidence>
<sequence length="263" mass="30893">MESYPLPSVDIAIPVHDGIKAQDLRECLESVKNQSYKPINISVYVDGNIRSELDDVLVEFQDSLSVNYMEKIGLSAILNYSILLSRSPYYARMDADDIMYTDRIKIQVEYLQRNPDIKILGTSFTEFTTAESKHRNMPHDHKIISEMLHYRNPFAHPTIMFRREVFKTIGLYSRNFPYAEDLELWTRADINSIKMTNLPQQLLYYRMGEMHARRNNFIAFKSEAKVRLRNSTRSPRIFLLKIIAITFRLLPPKIAKFAYKIRK</sequence>
<keyword evidence="3" id="KW-1185">Reference proteome</keyword>
<evidence type="ECO:0000313" key="2">
    <source>
        <dbReference type="EMBL" id="GGR58533.1"/>
    </source>
</evidence>
<dbReference type="InterPro" id="IPR001173">
    <property type="entry name" value="Glyco_trans_2-like"/>
</dbReference>
<dbReference type="GO" id="GO:0016740">
    <property type="term" value="F:transferase activity"/>
    <property type="evidence" value="ECO:0007669"/>
    <property type="project" value="UniProtKB-KW"/>
</dbReference>
<dbReference type="PANTHER" id="PTHR22916:SF3">
    <property type="entry name" value="UDP-GLCNAC:BETAGAL BETA-1,3-N-ACETYLGLUCOSAMINYLTRANSFERASE-LIKE PROTEIN 1"/>
    <property type="match status" value="1"/>
</dbReference>
<reference evidence="3" key="1">
    <citation type="journal article" date="2019" name="Int. J. Syst. Evol. Microbiol.">
        <title>The Global Catalogue of Microorganisms (GCM) 10K type strain sequencing project: providing services to taxonomists for standard genome sequencing and annotation.</title>
        <authorList>
            <consortium name="The Broad Institute Genomics Platform"/>
            <consortium name="The Broad Institute Genome Sequencing Center for Infectious Disease"/>
            <person name="Wu L."/>
            <person name="Ma J."/>
        </authorList>
    </citation>
    <scope>NUCLEOTIDE SEQUENCE [LARGE SCALE GENOMIC DNA]</scope>
    <source>
        <strain evidence="3">JCM 31404</strain>
    </source>
</reference>
<feature type="domain" description="Glycosyltransferase 2-like" evidence="1">
    <location>
        <begin position="11"/>
        <end position="169"/>
    </location>
</feature>
<accession>A0ABQ2RTQ2</accession>
<name>A0ABQ2RTQ2_9DEIO</name>
<dbReference type="SUPFAM" id="SSF53448">
    <property type="entry name" value="Nucleotide-diphospho-sugar transferases"/>
    <property type="match status" value="1"/>
</dbReference>
<organism evidence="2 3">
    <name type="scientific">Deinococcus seoulensis</name>
    <dbReference type="NCBI Taxonomy" id="1837379"/>
    <lineage>
        <taxon>Bacteria</taxon>
        <taxon>Thermotogati</taxon>
        <taxon>Deinococcota</taxon>
        <taxon>Deinococci</taxon>
        <taxon>Deinococcales</taxon>
        <taxon>Deinococcaceae</taxon>
        <taxon>Deinococcus</taxon>
    </lineage>
</organism>
<gene>
    <name evidence="2" type="ORF">GCM10008959_20270</name>
</gene>
<comment type="caution">
    <text evidence="2">The sequence shown here is derived from an EMBL/GenBank/DDBJ whole genome shotgun (WGS) entry which is preliminary data.</text>
</comment>
<dbReference type="PANTHER" id="PTHR22916">
    <property type="entry name" value="GLYCOSYLTRANSFERASE"/>
    <property type="match status" value="1"/>
</dbReference>